<dbReference type="PANTHER" id="PTHR30349">
    <property type="entry name" value="PHAGE INTEGRASE-RELATED"/>
    <property type="match status" value="1"/>
</dbReference>
<dbReference type="InterPro" id="IPR002104">
    <property type="entry name" value="Integrase_catalytic"/>
</dbReference>
<accession>A0ABV2R4J2</accession>
<proteinExistence type="predicted"/>
<dbReference type="PROSITE" id="PS51898">
    <property type="entry name" value="TYR_RECOMBINASE"/>
    <property type="match status" value="1"/>
</dbReference>
<feature type="domain" description="Tyr recombinase" evidence="3">
    <location>
        <begin position="252"/>
        <end position="432"/>
    </location>
</feature>
<keyword evidence="5" id="KW-1185">Reference proteome</keyword>
<reference evidence="4 5" key="1">
    <citation type="submission" date="2024-06" db="EMBL/GenBank/DDBJ databases">
        <title>Sorghum-associated microbial communities from plants grown in Nebraska, USA.</title>
        <authorList>
            <person name="Schachtman D."/>
        </authorList>
    </citation>
    <scope>NUCLEOTIDE SEQUENCE [LARGE SCALE GENOMIC DNA]</scope>
    <source>
        <strain evidence="4 5">3207</strain>
    </source>
</reference>
<protein>
    <submittedName>
        <fullName evidence="4">Integrase</fullName>
    </submittedName>
</protein>
<dbReference type="InterPro" id="IPR013762">
    <property type="entry name" value="Integrase-like_cat_sf"/>
</dbReference>
<organism evidence="4 5">
    <name type="scientific">Kaistia defluvii</name>
    <dbReference type="NCBI Taxonomy" id="410841"/>
    <lineage>
        <taxon>Bacteria</taxon>
        <taxon>Pseudomonadati</taxon>
        <taxon>Pseudomonadota</taxon>
        <taxon>Alphaproteobacteria</taxon>
        <taxon>Hyphomicrobiales</taxon>
        <taxon>Kaistiaceae</taxon>
        <taxon>Kaistia</taxon>
    </lineage>
</organism>
<sequence length="450" mass="50913">MRYLQVRSGLYRYYRRVPLSLQGIDDRFPFVRIALKTADLRVAIAKRDALEHADNELWASYLGGQGVDAARARYRTAVKLAEAMGFAYRPAAQIADAESVEQILKRFGAIGGRDAPAAVVNAALGLVDRPPVTISQAFEIYKNEIVADTLLGKSQKQRRSWTNVKKFSVALFVELVGDKPIEDVTRADAKKIYDHWRERIAPAEGVPTHTASIGNRHLGNLRVLYGEYFSHLGEDKKNPFADFSFSEKVRRKRRPPFQREHLLRFLQPGALSAMNAEARGIFLTVIETGCRPSEIANLKPDHILLDHEVPHISVEPSVDPEDPREIKNHNSVRRIPLIGVALATMRAFPNGFPKYRDNNDRLSAALNKFLRENGLMPSPQHTVYSARHAFEDRMLMASFDTELRKILMGHSIDRPEYGEGGSMAWRLEQLKRIELPFDPVIVSLSRGRRS</sequence>
<evidence type="ECO:0000313" key="4">
    <source>
        <dbReference type="EMBL" id="MET4636197.1"/>
    </source>
</evidence>
<dbReference type="EMBL" id="JBEPSM010000004">
    <property type="protein sequence ID" value="MET4636197.1"/>
    <property type="molecule type" value="Genomic_DNA"/>
</dbReference>
<dbReference type="Gene3D" id="1.10.443.10">
    <property type="entry name" value="Intergrase catalytic core"/>
    <property type="match status" value="1"/>
</dbReference>
<dbReference type="SUPFAM" id="SSF56349">
    <property type="entry name" value="DNA breaking-rejoining enzymes"/>
    <property type="match status" value="1"/>
</dbReference>
<evidence type="ECO:0000259" key="3">
    <source>
        <dbReference type="PROSITE" id="PS51898"/>
    </source>
</evidence>
<evidence type="ECO:0000256" key="2">
    <source>
        <dbReference type="ARBA" id="ARBA00023172"/>
    </source>
</evidence>
<evidence type="ECO:0000313" key="5">
    <source>
        <dbReference type="Proteomes" id="UP001549321"/>
    </source>
</evidence>
<dbReference type="RefSeq" id="WP_354553736.1">
    <property type="nucleotide sequence ID" value="NZ_JBEPSM010000004.1"/>
</dbReference>
<dbReference type="InterPro" id="IPR050090">
    <property type="entry name" value="Tyrosine_recombinase_XerCD"/>
</dbReference>
<comment type="caution">
    <text evidence="4">The sequence shown here is derived from an EMBL/GenBank/DDBJ whole genome shotgun (WGS) entry which is preliminary data.</text>
</comment>
<keyword evidence="2" id="KW-0233">DNA recombination</keyword>
<dbReference type="InterPro" id="IPR011010">
    <property type="entry name" value="DNA_brk_join_enz"/>
</dbReference>
<keyword evidence="1" id="KW-0229">DNA integration</keyword>
<gene>
    <name evidence="4" type="ORF">ABIE08_004155</name>
</gene>
<dbReference type="Proteomes" id="UP001549321">
    <property type="component" value="Unassembled WGS sequence"/>
</dbReference>
<evidence type="ECO:0000256" key="1">
    <source>
        <dbReference type="ARBA" id="ARBA00022908"/>
    </source>
</evidence>
<name>A0ABV2R4J2_9HYPH</name>